<dbReference type="GO" id="GO:0046166">
    <property type="term" value="P:glyceraldehyde-3-phosphate biosynthetic process"/>
    <property type="evidence" value="ECO:0007669"/>
    <property type="project" value="TreeGrafter"/>
</dbReference>
<dbReference type="Pfam" id="PF00121">
    <property type="entry name" value="TIM"/>
    <property type="match status" value="1"/>
</dbReference>
<evidence type="ECO:0000256" key="5">
    <source>
        <dbReference type="ARBA" id="ARBA00023152"/>
    </source>
</evidence>
<dbReference type="UniPathway" id="UPA00109">
    <property type="reaction ID" value="UER00189"/>
</dbReference>
<dbReference type="PROSITE" id="PS51440">
    <property type="entry name" value="TIM_2"/>
    <property type="match status" value="1"/>
</dbReference>
<evidence type="ECO:0000256" key="2">
    <source>
        <dbReference type="ARBA" id="ARBA00007422"/>
    </source>
</evidence>
<dbReference type="SUPFAM" id="SSF51351">
    <property type="entry name" value="Triosephosphate isomerase (TIM)"/>
    <property type="match status" value="1"/>
</dbReference>
<feature type="active site" description="Proton acceptor" evidence="7">
    <location>
        <position position="168"/>
    </location>
</feature>
<name>A0A517MJX6_9BACT</name>
<feature type="binding site" evidence="7">
    <location>
        <begin position="10"/>
        <end position="12"/>
    </location>
    <ligand>
        <name>substrate</name>
    </ligand>
</feature>
<keyword evidence="6 7" id="KW-0413">Isomerase</keyword>
<dbReference type="InterPro" id="IPR020861">
    <property type="entry name" value="Triosephosphate_isomerase_AS"/>
</dbReference>
<dbReference type="PROSITE" id="PS00171">
    <property type="entry name" value="TIM_1"/>
    <property type="match status" value="1"/>
</dbReference>
<evidence type="ECO:0000313" key="10">
    <source>
        <dbReference type="Proteomes" id="UP000320672"/>
    </source>
</evidence>
<dbReference type="OrthoDB" id="9809429at2"/>
<keyword evidence="10" id="KW-1185">Reference proteome</keyword>
<organism evidence="9 10">
    <name type="scientific">Roseimaritima multifibrata</name>
    <dbReference type="NCBI Taxonomy" id="1930274"/>
    <lineage>
        <taxon>Bacteria</taxon>
        <taxon>Pseudomonadati</taxon>
        <taxon>Planctomycetota</taxon>
        <taxon>Planctomycetia</taxon>
        <taxon>Pirellulales</taxon>
        <taxon>Pirellulaceae</taxon>
        <taxon>Roseimaritima</taxon>
    </lineage>
</organism>
<evidence type="ECO:0000256" key="8">
    <source>
        <dbReference type="RuleBase" id="RU363013"/>
    </source>
</evidence>
<comment type="subunit">
    <text evidence="7 8">Homodimer.</text>
</comment>
<dbReference type="GO" id="GO:0019563">
    <property type="term" value="P:glycerol catabolic process"/>
    <property type="evidence" value="ECO:0007669"/>
    <property type="project" value="TreeGrafter"/>
</dbReference>
<dbReference type="RefSeq" id="WP_145353177.1">
    <property type="nucleotide sequence ID" value="NZ_CP036262.1"/>
</dbReference>
<feature type="binding site" evidence="7">
    <location>
        <position position="174"/>
    </location>
    <ligand>
        <name>substrate</name>
    </ligand>
</feature>
<dbReference type="NCBIfam" id="TIGR00419">
    <property type="entry name" value="tim"/>
    <property type="match status" value="1"/>
</dbReference>
<dbReference type="AlphaFoldDB" id="A0A517MJX6"/>
<accession>A0A517MJX6</accession>
<dbReference type="GO" id="GO:0006096">
    <property type="term" value="P:glycolytic process"/>
    <property type="evidence" value="ECO:0007669"/>
    <property type="project" value="UniProtKB-UniRule"/>
</dbReference>
<comment type="pathway">
    <text evidence="1 7 8">Carbohydrate degradation; glycolysis; D-glyceraldehyde 3-phosphate from glycerone phosphate: step 1/1.</text>
</comment>
<evidence type="ECO:0000256" key="4">
    <source>
        <dbReference type="ARBA" id="ARBA00022490"/>
    </source>
</evidence>
<sequence length="251" mass="26073">MTRRILIAGNWKMNTRRRDAAALAKGVVDGIPKECAVEIALCPPSVYLGTVSECVVGSPVGLGGQNLYAAADGAFTGEVNAGMLTDIGCSYVILGHSERRQLMGETDADVSKKLHAALAGNLIPIVCVGETQEQRENNETEQVVSDQLKGSLAGLDEARAAGIVIAYEPVWAIGTGLTASPDQAEAVHAFIRGILTDDFGEDVAGQIRLQYGGSVKPGNAAELLGQKNIDGALVGGASLKAEDFLGIINAV</sequence>
<dbReference type="GO" id="GO:0005829">
    <property type="term" value="C:cytosol"/>
    <property type="evidence" value="ECO:0007669"/>
    <property type="project" value="TreeGrafter"/>
</dbReference>
<comment type="catalytic activity">
    <reaction evidence="7 8">
        <text>D-glyceraldehyde 3-phosphate = dihydroxyacetone phosphate</text>
        <dbReference type="Rhea" id="RHEA:18585"/>
        <dbReference type="ChEBI" id="CHEBI:57642"/>
        <dbReference type="ChEBI" id="CHEBI:59776"/>
        <dbReference type="EC" id="5.3.1.1"/>
    </reaction>
</comment>
<evidence type="ECO:0000256" key="1">
    <source>
        <dbReference type="ARBA" id="ARBA00004680"/>
    </source>
</evidence>
<dbReference type="CDD" id="cd00311">
    <property type="entry name" value="TIM"/>
    <property type="match status" value="1"/>
</dbReference>
<keyword evidence="4 7" id="KW-0963">Cytoplasm</keyword>
<dbReference type="InterPro" id="IPR022896">
    <property type="entry name" value="TrioseP_Isoase_bac/euk"/>
</dbReference>
<protein>
    <recommendedName>
        <fullName evidence="7 8">Triosephosphate isomerase</fullName>
        <shortName evidence="7">TIM</shortName>
        <shortName evidence="7">TPI</shortName>
        <ecNumber evidence="7 8">5.3.1.1</ecNumber>
    </recommendedName>
    <alternativeName>
        <fullName evidence="7">Triose-phosphate isomerase</fullName>
    </alternativeName>
</protein>
<dbReference type="PANTHER" id="PTHR21139:SF42">
    <property type="entry name" value="TRIOSEPHOSPHATE ISOMERASE"/>
    <property type="match status" value="1"/>
</dbReference>
<reference evidence="9 10" key="1">
    <citation type="submission" date="2019-02" db="EMBL/GenBank/DDBJ databases">
        <title>Deep-cultivation of Planctomycetes and their phenomic and genomic characterization uncovers novel biology.</title>
        <authorList>
            <person name="Wiegand S."/>
            <person name="Jogler M."/>
            <person name="Boedeker C."/>
            <person name="Pinto D."/>
            <person name="Vollmers J."/>
            <person name="Rivas-Marin E."/>
            <person name="Kohn T."/>
            <person name="Peeters S.H."/>
            <person name="Heuer A."/>
            <person name="Rast P."/>
            <person name="Oberbeckmann S."/>
            <person name="Bunk B."/>
            <person name="Jeske O."/>
            <person name="Meyerdierks A."/>
            <person name="Storesund J.E."/>
            <person name="Kallscheuer N."/>
            <person name="Luecker S."/>
            <person name="Lage O.M."/>
            <person name="Pohl T."/>
            <person name="Merkel B.J."/>
            <person name="Hornburger P."/>
            <person name="Mueller R.-W."/>
            <person name="Bruemmer F."/>
            <person name="Labrenz M."/>
            <person name="Spormann A.M."/>
            <person name="Op den Camp H."/>
            <person name="Overmann J."/>
            <person name="Amann R."/>
            <person name="Jetten M.S.M."/>
            <person name="Mascher T."/>
            <person name="Medema M.H."/>
            <person name="Devos D.P."/>
            <person name="Kaster A.-K."/>
            <person name="Ovreas L."/>
            <person name="Rohde M."/>
            <person name="Galperin M.Y."/>
            <person name="Jogler C."/>
        </authorList>
    </citation>
    <scope>NUCLEOTIDE SEQUENCE [LARGE SCALE GENOMIC DNA]</scope>
    <source>
        <strain evidence="9 10">FF011L</strain>
    </source>
</reference>
<keyword evidence="5 7" id="KW-0324">Glycolysis</keyword>
<feature type="binding site" evidence="7">
    <location>
        <position position="214"/>
    </location>
    <ligand>
        <name>substrate</name>
    </ligand>
</feature>
<gene>
    <name evidence="7" type="primary">tpiA</name>
    <name evidence="9" type="ORF">FF011L_39850</name>
</gene>
<comment type="function">
    <text evidence="7">Involved in the gluconeogenesis. Catalyzes stereospecifically the conversion of dihydroxyacetone phosphate (DHAP) to D-glyceraldehyde-3-phosphate (G3P).</text>
</comment>
<dbReference type="KEGG" id="rml:FF011L_39850"/>
<feature type="binding site" evidence="7">
    <location>
        <begin position="235"/>
        <end position="236"/>
    </location>
    <ligand>
        <name>substrate</name>
    </ligand>
</feature>
<evidence type="ECO:0000256" key="3">
    <source>
        <dbReference type="ARBA" id="ARBA00022432"/>
    </source>
</evidence>
<comment type="similarity">
    <text evidence="2 7 8">Belongs to the triosephosphate isomerase family.</text>
</comment>
<keyword evidence="3 7" id="KW-0312">Gluconeogenesis</keyword>
<evidence type="ECO:0000256" key="6">
    <source>
        <dbReference type="ARBA" id="ARBA00023235"/>
    </source>
</evidence>
<comment type="subcellular location">
    <subcellularLocation>
        <location evidence="7 8">Cytoplasm</location>
    </subcellularLocation>
</comment>
<dbReference type="InterPro" id="IPR013785">
    <property type="entry name" value="Aldolase_TIM"/>
</dbReference>
<comment type="pathway">
    <text evidence="7 8">Carbohydrate biosynthesis; gluconeogenesis.</text>
</comment>
<dbReference type="Proteomes" id="UP000320672">
    <property type="component" value="Chromosome"/>
</dbReference>
<dbReference type="GO" id="GO:0004807">
    <property type="term" value="F:triose-phosphate isomerase activity"/>
    <property type="evidence" value="ECO:0007669"/>
    <property type="project" value="UniProtKB-UniRule"/>
</dbReference>
<dbReference type="Gene3D" id="3.20.20.70">
    <property type="entry name" value="Aldolase class I"/>
    <property type="match status" value="1"/>
</dbReference>
<dbReference type="HAMAP" id="MF_00147_B">
    <property type="entry name" value="TIM_B"/>
    <property type="match status" value="1"/>
</dbReference>
<dbReference type="EMBL" id="CP036262">
    <property type="protein sequence ID" value="QDS95192.1"/>
    <property type="molecule type" value="Genomic_DNA"/>
</dbReference>
<feature type="active site" description="Electrophile" evidence="7">
    <location>
        <position position="96"/>
    </location>
</feature>
<dbReference type="PANTHER" id="PTHR21139">
    <property type="entry name" value="TRIOSEPHOSPHATE ISOMERASE"/>
    <property type="match status" value="1"/>
</dbReference>
<dbReference type="FunFam" id="3.20.20.70:FF:000016">
    <property type="entry name" value="Triosephosphate isomerase"/>
    <property type="match status" value="1"/>
</dbReference>
<evidence type="ECO:0000256" key="7">
    <source>
        <dbReference type="HAMAP-Rule" id="MF_00147"/>
    </source>
</evidence>
<dbReference type="InterPro" id="IPR035990">
    <property type="entry name" value="TIM_sf"/>
</dbReference>
<proteinExistence type="inferred from homology"/>
<dbReference type="UniPathway" id="UPA00138"/>
<dbReference type="EC" id="5.3.1.1" evidence="7 8"/>
<evidence type="ECO:0000313" key="9">
    <source>
        <dbReference type="EMBL" id="QDS95192.1"/>
    </source>
</evidence>
<dbReference type="GO" id="GO:0006094">
    <property type="term" value="P:gluconeogenesis"/>
    <property type="evidence" value="ECO:0007669"/>
    <property type="project" value="UniProtKB-UniRule"/>
</dbReference>
<dbReference type="InterPro" id="IPR000652">
    <property type="entry name" value="Triosephosphate_isomerase"/>
</dbReference>